<dbReference type="PANTHER" id="PTHR42953:SF8">
    <property type="entry name" value="ZINT DOMAIN-CONTAINING PROTEIN"/>
    <property type="match status" value="1"/>
</dbReference>
<evidence type="ECO:0000313" key="2">
    <source>
        <dbReference type="EMBL" id="SFA90538.1"/>
    </source>
</evidence>
<dbReference type="InterPro" id="IPR006127">
    <property type="entry name" value="ZnuA-like"/>
</dbReference>
<dbReference type="EMBL" id="FOJW01000003">
    <property type="protein sequence ID" value="SFA90538.1"/>
    <property type="molecule type" value="Genomic_DNA"/>
</dbReference>
<dbReference type="GO" id="GO:0030001">
    <property type="term" value="P:metal ion transport"/>
    <property type="evidence" value="ECO:0007669"/>
    <property type="project" value="InterPro"/>
</dbReference>
<dbReference type="GO" id="GO:0046872">
    <property type="term" value="F:metal ion binding"/>
    <property type="evidence" value="ECO:0007669"/>
    <property type="project" value="InterPro"/>
</dbReference>
<dbReference type="Pfam" id="PF01297">
    <property type="entry name" value="ZnuA"/>
    <property type="match status" value="1"/>
</dbReference>
<dbReference type="InterPro" id="IPR050492">
    <property type="entry name" value="Bact_metal-bind_prot9"/>
</dbReference>
<name>A0A1I0WQS0_9BACI</name>
<organism evidence="2 3">
    <name type="scientific">Lentibacillus halodurans</name>
    <dbReference type="NCBI Taxonomy" id="237679"/>
    <lineage>
        <taxon>Bacteria</taxon>
        <taxon>Bacillati</taxon>
        <taxon>Bacillota</taxon>
        <taxon>Bacilli</taxon>
        <taxon>Bacillales</taxon>
        <taxon>Bacillaceae</taxon>
        <taxon>Lentibacillus</taxon>
    </lineage>
</organism>
<dbReference type="Gene3D" id="3.40.50.1980">
    <property type="entry name" value="Nitrogenase molybdenum iron protein domain"/>
    <property type="match status" value="2"/>
</dbReference>
<evidence type="ECO:0000256" key="1">
    <source>
        <dbReference type="SAM" id="Coils"/>
    </source>
</evidence>
<evidence type="ECO:0000313" key="3">
    <source>
        <dbReference type="Proteomes" id="UP000198642"/>
    </source>
</evidence>
<feature type="coiled-coil region" evidence="1">
    <location>
        <begin position="17"/>
        <end position="44"/>
    </location>
</feature>
<sequence length="84" mass="9904">MADIIKEHLIELRPEHENLYQDNFEELKENLAALDETFKETLKENENKEVIVSHAAYGYWEKRYDINQRPISGLSPSEEPSQNN</sequence>
<reference evidence="2 3" key="1">
    <citation type="submission" date="2016-10" db="EMBL/GenBank/DDBJ databases">
        <authorList>
            <person name="de Groot N.N."/>
        </authorList>
    </citation>
    <scope>NUCLEOTIDE SEQUENCE [LARGE SCALE GENOMIC DNA]</scope>
    <source>
        <strain evidence="2 3">CGMCC 1.3702</strain>
    </source>
</reference>
<dbReference type="AlphaFoldDB" id="A0A1I0WQS0"/>
<proteinExistence type="predicted"/>
<dbReference type="SUPFAM" id="SSF53807">
    <property type="entry name" value="Helical backbone' metal receptor"/>
    <property type="match status" value="1"/>
</dbReference>
<dbReference type="STRING" id="237679.SAMN04488072_103183"/>
<dbReference type="Proteomes" id="UP000198642">
    <property type="component" value="Unassembled WGS sequence"/>
</dbReference>
<accession>A0A1I0WQS0</accession>
<keyword evidence="3" id="KW-1185">Reference proteome</keyword>
<gene>
    <name evidence="2" type="ORF">SAMN04488072_103183</name>
</gene>
<protein>
    <submittedName>
        <fullName evidence="2">Zinc-uptake complex component A, substrate-binding</fullName>
    </submittedName>
</protein>
<dbReference type="PANTHER" id="PTHR42953">
    <property type="entry name" value="HIGH-AFFINITY ZINC UPTAKE SYSTEM PROTEIN ZNUA-RELATED"/>
    <property type="match status" value="1"/>
</dbReference>
<keyword evidence="1" id="KW-0175">Coiled coil</keyword>